<reference evidence="2" key="1">
    <citation type="journal article" date="2023" name="Commun. Biol.">
        <title>Genome analysis of Parmales, the sister group of diatoms, reveals the evolutionary specialization of diatoms from phago-mixotrophs to photoautotrophs.</title>
        <authorList>
            <person name="Ban H."/>
            <person name="Sato S."/>
            <person name="Yoshikawa S."/>
            <person name="Yamada K."/>
            <person name="Nakamura Y."/>
            <person name="Ichinomiya M."/>
            <person name="Sato N."/>
            <person name="Blanc-Mathieu R."/>
            <person name="Endo H."/>
            <person name="Kuwata A."/>
            <person name="Ogata H."/>
        </authorList>
    </citation>
    <scope>NUCLEOTIDE SEQUENCE [LARGE SCALE GENOMIC DNA]</scope>
    <source>
        <strain evidence="2">NIES 3701</strain>
    </source>
</reference>
<dbReference type="EMBL" id="BRXY01000444">
    <property type="protein sequence ID" value="GMH95506.1"/>
    <property type="molecule type" value="Genomic_DNA"/>
</dbReference>
<proteinExistence type="predicted"/>
<comment type="caution">
    <text evidence="1">The sequence shown here is derived from an EMBL/GenBank/DDBJ whole genome shotgun (WGS) entry which is preliminary data.</text>
</comment>
<evidence type="ECO:0000313" key="2">
    <source>
        <dbReference type="Proteomes" id="UP001165085"/>
    </source>
</evidence>
<dbReference type="AlphaFoldDB" id="A0A9W7BW35"/>
<organism evidence="1 2">
    <name type="scientific">Triparma strigata</name>
    <dbReference type="NCBI Taxonomy" id="1606541"/>
    <lineage>
        <taxon>Eukaryota</taxon>
        <taxon>Sar</taxon>
        <taxon>Stramenopiles</taxon>
        <taxon>Ochrophyta</taxon>
        <taxon>Bolidophyceae</taxon>
        <taxon>Parmales</taxon>
        <taxon>Triparmaceae</taxon>
        <taxon>Triparma</taxon>
    </lineage>
</organism>
<dbReference type="Pfam" id="PF10294">
    <property type="entry name" value="Methyltransf_16"/>
    <property type="match status" value="1"/>
</dbReference>
<dbReference type="Proteomes" id="UP001165085">
    <property type="component" value="Unassembled WGS sequence"/>
</dbReference>
<protein>
    <submittedName>
        <fullName evidence="1">Uncharacterized protein</fullName>
    </submittedName>
</protein>
<dbReference type="InterPro" id="IPR029063">
    <property type="entry name" value="SAM-dependent_MTases_sf"/>
</dbReference>
<gene>
    <name evidence="1" type="ORF">TrST_g9583</name>
</gene>
<accession>A0A9W7BW35</accession>
<dbReference type="Gene3D" id="3.40.50.150">
    <property type="entry name" value="Vaccinia Virus protein VP39"/>
    <property type="match status" value="1"/>
</dbReference>
<dbReference type="OrthoDB" id="443981at2759"/>
<evidence type="ECO:0000313" key="1">
    <source>
        <dbReference type="EMBL" id="GMH95506.1"/>
    </source>
</evidence>
<keyword evidence="2" id="KW-1185">Reference proteome</keyword>
<name>A0A9W7BW35_9STRA</name>
<dbReference type="InterPro" id="IPR019410">
    <property type="entry name" value="Methyltransf_16"/>
</dbReference>
<sequence>MLDWHDESVTLPFQPTVVIGSDLIYYPSDIIPLIETIKRIDAAEVLLFLPLSKRREGLEEFRRKVKEENTWLVDEEELIFNTHRIGRERMLKLMITQTK</sequence>